<evidence type="ECO:0000256" key="1">
    <source>
        <dbReference type="ARBA" id="ARBA00022603"/>
    </source>
</evidence>
<dbReference type="EC" id="2.1.1.171" evidence="4"/>
<name>A0A518CRP6_9PLAN</name>
<proteinExistence type="predicted"/>
<dbReference type="PIRSF" id="PIRSF004553">
    <property type="entry name" value="CHP00095"/>
    <property type="match status" value="1"/>
</dbReference>
<dbReference type="Gene3D" id="3.40.50.150">
    <property type="entry name" value="Vaccinia Virus protein VP39"/>
    <property type="match status" value="1"/>
</dbReference>
<reference evidence="4 5" key="1">
    <citation type="submission" date="2019-02" db="EMBL/GenBank/DDBJ databases">
        <title>Deep-cultivation of Planctomycetes and their phenomic and genomic characterization uncovers novel biology.</title>
        <authorList>
            <person name="Wiegand S."/>
            <person name="Jogler M."/>
            <person name="Boedeker C."/>
            <person name="Pinto D."/>
            <person name="Vollmers J."/>
            <person name="Rivas-Marin E."/>
            <person name="Kohn T."/>
            <person name="Peeters S.H."/>
            <person name="Heuer A."/>
            <person name="Rast P."/>
            <person name="Oberbeckmann S."/>
            <person name="Bunk B."/>
            <person name="Jeske O."/>
            <person name="Meyerdierks A."/>
            <person name="Storesund J.E."/>
            <person name="Kallscheuer N."/>
            <person name="Luecker S."/>
            <person name="Lage O.M."/>
            <person name="Pohl T."/>
            <person name="Merkel B.J."/>
            <person name="Hornburger P."/>
            <person name="Mueller R.-W."/>
            <person name="Bruemmer F."/>
            <person name="Labrenz M."/>
            <person name="Spormann A.M."/>
            <person name="Op den Camp H."/>
            <person name="Overmann J."/>
            <person name="Amann R."/>
            <person name="Jetten M.S.M."/>
            <person name="Mascher T."/>
            <person name="Medema M.H."/>
            <person name="Devos D.P."/>
            <person name="Kaster A.-K."/>
            <person name="Ovreas L."/>
            <person name="Rohde M."/>
            <person name="Galperin M.Y."/>
            <person name="Jogler C."/>
        </authorList>
    </citation>
    <scope>NUCLEOTIDE SEQUENCE [LARGE SCALE GENOMIC DNA]</scope>
    <source>
        <strain evidence="4 5">Pla110</strain>
    </source>
</reference>
<dbReference type="AlphaFoldDB" id="A0A518CRP6"/>
<dbReference type="InterPro" id="IPR029063">
    <property type="entry name" value="SAM-dependent_MTases_sf"/>
</dbReference>
<dbReference type="CDD" id="cd02440">
    <property type="entry name" value="AdoMet_MTases"/>
    <property type="match status" value="1"/>
</dbReference>
<dbReference type="KEGG" id="plon:Pla110_36340"/>
<dbReference type="Proteomes" id="UP000317178">
    <property type="component" value="Chromosome"/>
</dbReference>
<organism evidence="4 5">
    <name type="scientific">Polystyrenella longa</name>
    <dbReference type="NCBI Taxonomy" id="2528007"/>
    <lineage>
        <taxon>Bacteria</taxon>
        <taxon>Pseudomonadati</taxon>
        <taxon>Planctomycetota</taxon>
        <taxon>Planctomycetia</taxon>
        <taxon>Planctomycetales</taxon>
        <taxon>Planctomycetaceae</taxon>
        <taxon>Polystyrenella</taxon>
    </lineage>
</organism>
<feature type="compositionally biased region" description="Acidic residues" evidence="3">
    <location>
        <begin position="186"/>
        <end position="199"/>
    </location>
</feature>
<protein>
    <submittedName>
        <fullName evidence="4">Ribosomal RNA small subunit methyltransferase D</fullName>
        <ecNumber evidence="4">2.1.1.171</ecNumber>
    </submittedName>
</protein>
<dbReference type="PANTHER" id="PTHR43542:SF1">
    <property type="entry name" value="METHYLTRANSFERASE"/>
    <property type="match status" value="1"/>
</dbReference>
<dbReference type="EMBL" id="CP036281">
    <property type="protein sequence ID" value="QDU81883.1"/>
    <property type="molecule type" value="Genomic_DNA"/>
</dbReference>
<keyword evidence="2 4" id="KW-0808">Transferase</keyword>
<keyword evidence="1 4" id="KW-0489">Methyltransferase</keyword>
<feature type="region of interest" description="Disordered" evidence="3">
    <location>
        <begin position="171"/>
        <end position="199"/>
    </location>
</feature>
<dbReference type="SUPFAM" id="SSF53335">
    <property type="entry name" value="S-adenosyl-L-methionine-dependent methyltransferases"/>
    <property type="match status" value="1"/>
</dbReference>
<dbReference type="PROSITE" id="PS00092">
    <property type="entry name" value="N6_MTASE"/>
    <property type="match status" value="1"/>
</dbReference>
<evidence type="ECO:0000313" key="5">
    <source>
        <dbReference type="Proteomes" id="UP000317178"/>
    </source>
</evidence>
<sequence>MKEYLFERLRNNVPDARVLDVFAGTGTIGLEALSRGAKSVIFIERDHRAFDILKQNISKIGVEEETFCWRTDVFRTSFMPRGYEELQPYDVIFFDPPYPMVPGLKPSDPLYKSIERLAKEKVSSEDALLLFRTERYTEFELPAVWTIVDKMSVSSSTMYFCRKTSSIDPADFADIETSMSEKSTSEEETDEEPTNEEET</sequence>
<dbReference type="InterPro" id="IPR002052">
    <property type="entry name" value="DNA_methylase_N6_adenine_CS"/>
</dbReference>
<gene>
    <name evidence="4" type="primary">rsmD</name>
    <name evidence="4" type="ORF">Pla110_36340</name>
</gene>
<evidence type="ECO:0000313" key="4">
    <source>
        <dbReference type="EMBL" id="QDU81883.1"/>
    </source>
</evidence>
<dbReference type="GO" id="GO:0003676">
    <property type="term" value="F:nucleic acid binding"/>
    <property type="evidence" value="ECO:0007669"/>
    <property type="project" value="InterPro"/>
</dbReference>
<dbReference type="InterPro" id="IPR004398">
    <property type="entry name" value="RNA_MeTrfase_RsmD"/>
</dbReference>
<keyword evidence="5" id="KW-1185">Reference proteome</keyword>
<dbReference type="GO" id="GO:0052913">
    <property type="term" value="F:16S rRNA (guanine(966)-N(2))-methyltransferase activity"/>
    <property type="evidence" value="ECO:0007669"/>
    <property type="project" value="UniProtKB-EC"/>
</dbReference>
<accession>A0A518CRP6</accession>
<evidence type="ECO:0000256" key="2">
    <source>
        <dbReference type="ARBA" id="ARBA00022679"/>
    </source>
</evidence>
<dbReference type="PANTHER" id="PTHR43542">
    <property type="entry name" value="METHYLTRANSFERASE"/>
    <property type="match status" value="1"/>
</dbReference>
<evidence type="ECO:0000256" key="3">
    <source>
        <dbReference type="SAM" id="MobiDB-lite"/>
    </source>
</evidence>
<dbReference type="Pfam" id="PF03602">
    <property type="entry name" value="Cons_hypoth95"/>
    <property type="match status" value="1"/>
</dbReference>